<proteinExistence type="inferred from homology"/>
<keyword evidence="3 6" id="KW-0808">Transferase</keyword>
<dbReference type="Pfam" id="PF00534">
    <property type="entry name" value="Glycos_transf_1"/>
    <property type="match status" value="1"/>
</dbReference>
<name>A0ABU9GYD5_9GAMM</name>
<evidence type="ECO:0000256" key="2">
    <source>
        <dbReference type="ARBA" id="ARBA00022676"/>
    </source>
</evidence>
<evidence type="ECO:0000313" key="6">
    <source>
        <dbReference type="EMBL" id="MEL0654603.1"/>
    </source>
</evidence>
<keyword evidence="4" id="KW-1133">Transmembrane helix</keyword>
<dbReference type="Proteomes" id="UP001371391">
    <property type="component" value="Unassembled WGS sequence"/>
</dbReference>
<gene>
    <name evidence="6" type="ORF">V6257_06170</name>
</gene>
<organism evidence="6 7">
    <name type="scientific">Pseudoalteromonas issachenkonii</name>
    <dbReference type="NCBI Taxonomy" id="152297"/>
    <lineage>
        <taxon>Bacteria</taxon>
        <taxon>Pseudomonadati</taxon>
        <taxon>Pseudomonadota</taxon>
        <taxon>Gammaproteobacteria</taxon>
        <taxon>Alteromonadales</taxon>
        <taxon>Pseudoalteromonadaceae</taxon>
        <taxon>Pseudoalteromonas</taxon>
    </lineage>
</organism>
<dbReference type="CDD" id="cd03801">
    <property type="entry name" value="GT4_PimA-like"/>
    <property type="match status" value="1"/>
</dbReference>
<evidence type="ECO:0000256" key="4">
    <source>
        <dbReference type="SAM" id="Phobius"/>
    </source>
</evidence>
<evidence type="ECO:0000256" key="3">
    <source>
        <dbReference type="ARBA" id="ARBA00022679"/>
    </source>
</evidence>
<dbReference type="RefSeq" id="WP_341601993.1">
    <property type="nucleotide sequence ID" value="NZ_JBAKAW010000005.1"/>
</dbReference>
<protein>
    <submittedName>
        <fullName evidence="6">Glycosyltransferase family 4 protein</fullName>
        <ecNumber evidence="6">2.4.-.-</ecNumber>
    </submittedName>
</protein>
<sequence length="361" mass="40830">MSKKHNLTIATDLRGKGGVSSVINVLKDEGFLARTNSKLLVSHANFDSFSVVSQLFVFSICVIKLLFNLIFKNIGVVHIHMSSRGSYMRKSILIRIVKFFKVKVILHLHSGEFKDFYNDECNVQKKEHIRNTFNMADKVIVLSTQWLSWLNTILKDKDKDKGIVVYNAVSIKPIEPAQRDEFFNFVFLGRLSDRKGVTDLIIAFSNVLKRYPHSRLLLGGDGELQKFKRLVAELNLDSYVEFLGWISGEEKFNLLKRADSYVLPSYNEGFPMGILEAMSCKVPIIATRVGGIPDAITSGEEGILIKAGDVDELTQAMIFSIESPAEIQSMQLKANNKYITKFSPEIIIPQLIKIYEELDVV</sequence>
<keyword evidence="2 6" id="KW-0328">Glycosyltransferase</keyword>
<dbReference type="GO" id="GO:0016757">
    <property type="term" value="F:glycosyltransferase activity"/>
    <property type="evidence" value="ECO:0007669"/>
    <property type="project" value="UniProtKB-KW"/>
</dbReference>
<dbReference type="PANTHER" id="PTHR12526">
    <property type="entry name" value="GLYCOSYLTRANSFERASE"/>
    <property type="match status" value="1"/>
</dbReference>
<reference evidence="6 7" key="1">
    <citation type="submission" date="2024-02" db="EMBL/GenBank/DDBJ databases">
        <title>Bacteria isolated from the canopy kelp, Nereocystis luetkeana.</title>
        <authorList>
            <person name="Pfister C.A."/>
            <person name="Younker I.T."/>
            <person name="Light S.H."/>
        </authorList>
    </citation>
    <scope>NUCLEOTIDE SEQUENCE [LARGE SCALE GENOMIC DNA]</scope>
    <source>
        <strain evidence="6 7">TI.1.03</strain>
    </source>
</reference>
<evidence type="ECO:0000259" key="5">
    <source>
        <dbReference type="Pfam" id="PF00534"/>
    </source>
</evidence>
<dbReference type="SUPFAM" id="SSF53756">
    <property type="entry name" value="UDP-Glycosyltransferase/glycogen phosphorylase"/>
    <property type="match status" value="1"/>
</dbReference>
<dbReference type="EC" id="2.4.-.-" evidence="6"/>
<accession>A0ABU9GYD5</accession>
<dbReference type="Gene3D" id="3.40.50.2000">
    <property type="entry name" value="Glycogen Phosphorylase B"/>
    <property type="match status" value="2"/>
</dbReference>
<keyword evidence="4" id="KW-0812">Transmembrane</keyword>
<dbReference type="EMBL" id="JBAKAW010000005">
    <property type="protein sequence ID" value="MEL0654603.1"/>
    <property type="molecule type" value="Genomic_DNA"/>
</dbReference>
<keyword evidence="7" id="KW-1185">Reference proteome</keyword>
<evidence type="ECO:0000313" key="7">
    <source>
        <dbReference type="Proteomes" id="UP001371391"/>
    </source>
</evidence>
<feature type="domain" description="Glycosyl transferase family 1" evidence="5">
    <location>
        <begin position="180"/>
        <end position="331"/>
    </location>
</feature>
<keyword evidence="4" id="KW-0472">Membrane</keyword>
<comment type="caution">
    <text evidence="6">The sequence shown here is derived from an EMBL/GenBank/DDBJ whole genome shotgun (WGS) entry which is preliminary data.</text>
</comment>
<feature type="transmembrane region" description="Helical" evidence="4">
    <location>
        <begin position="51"/>
        <end position="71"/>
    </location>
</feature>
<dbReference type="PANTHER" id="PTHR12526:SF640">
    <property type="entry name" value="COLANIC ACID BIOSYNTHESIS GLYCOSYLTRANSFERASE WCAL-RELATED"/>
    <property type="match status" value="1"/>
</dbReference>
<dbReference type="InterPro" id="IPR001296">
    <property type="entry name" value="Glyco_trans_1"/>
</dbReference>
<evidence type="ECO:0000256" key="1">
    <source>
        <dbReference type="ARBA" id="ARBA00009481"/>
    </source>
</evidence>
<comment type="similarity">
    <text evidence="1">Belongs to the glycosyltransferase group 1 family. Glycosyltransferase 4 subfamily.</text>
</comment>